<reference evidence="1 2" key="1">
    <citation type="journal article" date="2019" name="ISME J.">
        <title>Candidatus Macondimonas diazotrophica, a novel gammaproteobacterial genus dominating crude-oil-contaminated coastal sediments.</title>
        <authorList>
            <person name="Karthikeyan S."/>
            <person name="Konstantinidis K."/>
        </authorList>
    </citation>
    <scope>NUCLEOTIDE SEQUENCE [LARGE SCALE GENOMIC DNA]</scope>
    <source>
        <strain evidence="1 2">KTK01</strain>
    </source>
</reference>
<dbReference type="OrthoDB" id="7273451at2"/>
<gene>
    <name evidence="1" type="ORF">E4680_05650</name>
</gene>
<accession>A0A4Z0FC59</accession>
<dbReference type="Proteomes" id="UP000297890">
    <property type="component" value="Unassembled WGS sequence"/>
</dbReference>
<dbReference type="RefSeq" id="WP_135281417.1">
    <property type="nucleotide sequence ID" value="NZ_SRIO01000005.1"/>
</dbReference>
<comment type="caution">
    <text evidence="1">The sequence shown here is derived from an EMBL/GenBank/DDBJ whole genome shotgun (WGS) entry which is preliminary data.</text>
</comment>
<dbReference type="AlphaFoldDB" id="A0A4Z0FC59"/>
<evidence type="ECO:0000313" key="2">
    <source>
        <dbReference type="Proteomes" id="UP000297890"/>
    </source>
</evidence>
<organism evidence="1 2">
    <name type="scientific">Candidatus Macondimonas diazotrophica</name>
    <dbReference type="NCBI Taxonomy" id="2305248"/>
    <lineage>
        <taxon>Bacteria</taxon>
        <taxon>Pseudomonadati</taxon>
        <taxon>Pseudomonadota</taxon>
        <taxon>Gammaproteobacteria</taxon>
        <taxon>Chromatiales</taxon>
        <taxon>Ectothiorhodospiraceae</taxon>
        <taxon>Candidatus Macondimonas</taxon>
    </lineage>
</organism>
<evidence type="ECO:0008006" key="3">
    <source>
        <dbReference type="Google" id="ProtNLM"/>
    </source>
</evidence>
<name>A0A4Z0FC59_9GAMM</name>
<dbReference type="EMBL" id="SRIO01000005">
    <property type="protein sequence ID" value="TFZ83117.1"/>
    <property type="molecule type" value="Genomic_DNA"/>
</dbReference>
<dbReference type="Gene3D" id="3.40.50.150">
    <property type="entry name" value="Vaccinia Virus protein VP39"/>
    <property type="match status" value="1"/>
</dbReference>
<sequence length="292" mass="31759">MSEARAMGAGFDADWLYWREAADTEARDTGLLARWLDGLSADGRVVELGAGTGSLLRACLPYLRRPLRWEALEVDSDLIARGAERFGRWAVSHPGWRFEMGEVTRLCGPQGHCQLEWQTIDLAREQPNLAGVSAIAASAWGDLVSWRWAADFAAQAAATGTDSLYLALNVIDGAQCLPQQPLDRALDRAFSAHMRRDKGFGPALGGGALPGWSAALSRAGYRVDTACSAWSLGPAYPLLTAAWLEGYVKAACEQNPRLAEEAGAWLRERRAQLASGALRIRIVHGDLLAWRT</sequence>
<protein>
    <recommendedName>
        <fullName evidence="3">Class I SAM-dependent methyltransferase</fullName>
    </recommendedName>
</protein>
<proteinExistence type="predicted"/>
<dbReference type="SUPFAM" id="SSF53335">
    <property type="entry name" value="S-adenosyl-L-methionine-dependent methyltransferases"/>
    <property type="match status" value="1"/>
</dbReference>
<evidence type="ECO:0000313" key="1">
    <source>
        <dbReference type="EMBL" id="TFZ83117.1"/>
    </source>
</evidence>
<keyword evidence="2" id="KW-1185">Reference proteome</keyword>
<dbReference type="InterPro" id="IPR029063">
    <property type="entry name" value="SAM-dependent_MTases_sf"/>
</dbReference>